<dbReference type="EMBL" id="CACRTW010000032">
    <property type="protein sequence ID" value="VYU21632.1"/>
    <property type="molecule type" value="Genomic_DNA"/>
</dbReference>
<keyword evidence="2" id="KW-0472">Membrane</keyword>
<feature type="compositionally biased region" description="Polar residues" evidence="1">
    <location>
        <begin position="42"/>
        <end position="57"/>
    </location>
</feature>
<dbReference type="AlphaFoldDB" id="A0A6N3D0A2"/>
<evidence type="ECO:0000313" key="3">
    <source>
        <dbReference type="EMBL" id="VYU21632.1"/>
    </source>
</evidence>
<sequence length="172" mass="18001">MYDKGKKLDSKGIILACVGIIAVCIAINIAFAVFPPMGRSDGASSEESSIGTDSASEVSGDESDDGRETDVADGQGETAQVDPSIVSVPDNLPEEATQAGFQDAVAAYLTSLTSEYGVPEKTLIESSDVNAGMGPDGSDIPYWVIRAYFPNETEIPVTVDFTKGEGFNVGTY</sequence>
<feature type="transmembrane region" description="Helical" evidence="2">
    <location>
        <begin position="12"/>
        <end position="34"/>
    </location>
</feature>
<organism evidence="3">
    <name type="scientific">Collinsella aerofaciens</name>
    <dbReference type="NCBI Taxonomy" id="74426"/>
    <lineage>
        <taxon>Bacteria</taxon>
        <taxon>Bacillati</taxon>
        <taxon>Actinomycetota</taxon>
        <taxon>Coriobacteriia</taxon>
        <taxon>Coriobacteriales</taxon>
        <taxon>Coriobacteriaceae</taxon>
        <taxon>Collinsella</taxon>
    </lineage>
</organism>
<reference evidence="3" key="1">
    <citation type="submission" date="2019-11" db="EMBL/GenBank/DDBJ databases">
        <authorList>
            <person name="Feng L."/>
        </authorList>
    </citation>
    <scope>NUCLEOTIDE SEQUENCE</scope>
    <source>
        <strain evidence="3">CaerofaciensLFYP39</strain>
    </source>
</reference>
<feature type="region of interest" description="Disordered" evidence="1">
    <location>
        <begin position="40"/>
        <end position="91"/>
    </location>
</feature>
<dbReference type="RefSeq" id="WP_156600124.1">
    <property type="nucleotide sequence ID" value="NZ_CACRTW010000032.1"/>
</dbReference>
<proteinExistence type="predicted"/>
<evidence type="ECO:0000256" key="1">
    <source>
        <dbReference type="SAM" id="MobiDB-lite"/>
    </source>
</evidence>
<evidence type="ECO:0000256" key="2">
    <source>
        <dbReference type="SAM" id="Phobius"/>
    </source>
</evidence>
<keyword evidence="2" id="KW-1133">Transmembrane helix</keyword>
<keyword evidence="2" id="KW-0812">Transmembrane</keyword>
<name>A0A6N3D0A2_9ACTN</name>
<protein>
    <submittedName>
        <fullName evidence="3">Uncharacterized protein</fullName>
    </submittedName>
</protein>
<accession>A0A6N3D0A2</accession>
<gene>
    <name evidence="3" type="ORF">CALFYP39_01719</name>
</gene>